<proteinExistence type="predicted"/>
<organism evidence="1 2">
    <name type="scientific">Paenibacillus faecis</name>
    <dbReference type="NCBI Taxonomy" id="862114"/>
    <lineage>
        <taxon>Bacteria</taxon>
        <taxon>Bacillati</taxon>
        <taxon>Bacillota</taxon>
        <taxon>Bacilli</taxon>
        <taxon>Bacillales</taxon>
        <taxon>Paenibacillaceae</taxon>
        <taxon>Paenibacillus</taxon>
    </lineage>
</organism>
<reference evidence="1 2" key="1">
    <citation type="submission" date="2019-08" db="EMBL/GenBank/DDBJ databases">
        <title>Genome sequencing of Paenibacillus faecis DSM 23593(T).</title>
        <authorList>
            <person name="Kook J.-K."/>
            <person name="Park S.-N."/>
            <person name="Lim Y.K."/>
        </authorList>
    </citation>
    <scope>NUCLEOTIDE SEQUENCE [LARGE SCALE GENOMIC DNA]</scope>
    <source>
        <strain evidence="1 2">DSM 23593</strain>
    </source>
</reference>
<comment type="caution">
    <text evidence="1">The sequence shown here is derived from an EMBL/GenBank/DDBJ whole genome shotgun (WGS) entry which is preliminary data.</text>
</comment>
<gene>
    <name evidence="1" type="ORF">FRY98_00205</name>
</gene>
<protein>
    <submittedName>
        <fullName evidence="1">Uncharacterized protein</fullName>
    </submittedName>
</protein>
<sequence>MNYEEHFRRELELQKFHQAIHEPFAFHIGKSEAGTPRLIKKKTWITRFWKAVIDVKGSV</sequence>
<dbReference type="AlphaFoldDB" id="A0A5D0CZ62"/>
<evidence type="ECO:0000313" key="2">
    <source>
        <dbReference type="Proteomes" id="UP000325218"/>
    </source>
</evidence>
<accession>A0A5D0CZ62</accession>
<dbReference type="RefSeq" id="WP_148449581.1">
    <property type="nucleotide sequence ID" value="NZ_VSDO01000001.1"/>
</dbReference>
<dbReference type="Proteomes" id="UP000325218">
    <property type="component" value="Unassembled WGS sequence"/>
</dbReference>
<evidence type="ECO:0000313" key="1">
    <source>
        <dbReference type="EMBL" id="TYA14147.1"/>
    </source>
</evidence>
<keyword evidence="2" id="KW-1185">Reference proteome</keyword>
<name>A0A5D0CZ62_9BACL</name>
<dbReference type="EMBL" id="VSDO01000001">
    <property type="protein sequence ID" value="TYA14147.1"/>
    <property type="molecule type" value="Genomic_DNA"/>
</dbReference>